<evidence type="ECO:0000256" key="4">
    <source>
        <dbReference type="SAM" id="SignalP"/>
    </source>
</evidence>
<dbReference type="InterPro" id="IPR021109">
    <property type="entry name" value="Peptidase_aspartic_dom_sf"/>
</dbReference>
<protein>
    <submittedName>
        <fullName evidence="6">Cathepsin-d</fullName>
    </submittedName>
</protein>
<name>A0AAV4D6S0_9GAST</name>
<dbReference type="Gene3D" id="2.40.70.10">
    <property type="entry name" value="Acid Proteases"/>
    <property type="match status" value="3"/>
</dbReference>
<keyword evidence="4" id="KW-0732">Signal</keyword>
<keyword evidence="3" id="KW-0645">Protease</keyword>
<accession>A0AAV4D6S0</accession>
<sequence length="369" mass="40726">MNLFAAVAVAAVSVVLVSNVADCIINIPLYSAKGPEGRFSVFGRDKFGKIFKGDQFNVFRSIFRGDPKLTKLNGPQTEIKLKTIEDAQVYGPITIGTPGQEFNVLFDTGSADLWVPSSRCMSRNLACQNHKQYNSSASTTYEPTGKYFNISYEMGNAFGYLGKDTVSLAGVTVESQTFGQALDQSDLFANVVPDGVLGLGVSSISVAQQPTVFENMVSQKLIPAAVFSFYFTKRKSADAGSILTLGGTNPDLYTGNFTFIPVTVPGFWGFWMENVSFTVRKKMAKFAFDCDKINELPDVFFNFGGEILRLRGSEYTIQLESTCFSGFTGTVFSKEIEPYWIIGTIFMRTYYTQFDKQSSRIGFARAKHS</sequence>
<organism evidence="6 7">
    <name type="scientific">Plakobranchus ocellatus</name>
    <dbReference type="NCBI Taxonomy" id="259542"/>
    <lineage>
        <taxon>Eukaryota</taxon>
        <taxon>Metazoa</taxon>
        <taxon>Spiralia</taxon>
        <taxon>Lophotrochozoa</taxon>
        <taxon>Mollusca</taxon>
        <taxon>Gastropoda</taxon>
        <taxon>Heterobranchia</taxon>
        <taxon>Euthyneura</taxon>
        <taxon>Panpulmonata</taxon>
        <taxon>Sacoglossa</taxon>
        <taxon>Placobranchoidea</taxon>
        <taxon>Plakobranchidae</taxon>
        <taxon>Plakobranchus</taxon>
    </lineage>
</organism>
<dbReference type="SUPFAM" id="SSF50630">
    <property type="entry name" value="Acid proteases"/>
    <property type="match status" value="1"/>
</dbReference>
<evidence type="ECO:0000256" key="1">
    <source>
        <dbReference type="ARBA" id="ARBA00007447"/>
    </source>
</evidence>
<dbReference type="PRINTS" id="PR00792">
    <property type="entry name" value="PEPSIN"/>
</dbReference>
<comment type="similarity">
    <text evidence="1 3">Belongs to the peptidase A1 family.</text>
</comment>
<dbReference type="PANTHER" id="PTHR47966">
    <property type="entry name" value="BETA-SITE APP-CLEAVING ENZYME, ISOFORM A-RELATED"/>
    <property type="match status" value="1"/>
</dbReference>
<feature type="disulfide bond" evidence="2">
    <location>
        <begin position="120"/>
        <end position="127"/>
    </location>
</feature>
<keyword evidence="2" id="KW-1015">Disulfide bond</keyword>
<dbReference type="AlphaFoldDB" id="A0AAV4D6S0"/>
<evidence type="ECO:0000256" key="2">
    <source>
        <dbReference type="PIRSR" id="PIRSR601461-2"/>
    </source>
</evidence>
<dbReference type="PROSITE" id="PS00141">
    <property type="entry name" value="ASP_PROTEASE"/>
    <property type="match status" value="1"/>
</dbReference>
<comment type="caution">
    <text evidence="6">The sequence shown here is derived from an EMBL/GenBank/DDBJ whole genome shotgun (WGS) entry which is preliminary data.</text>
</comment>
<reference evidence="6 7" key="1">
    <citation type="journal article" date="2021" name="Elife">
        <title>Chloroplast acquisition without the gene transfer in kleptoplastic sea slugs, Plakobranchus ocellatus.</title>
        <authorList>
            <person name="Maeda T."/>
            <person name="Takahashi S."/>
            <person name="Yoshida T."/>
            <person name="Shimamura S."/>
            <person name="Takaki Y."/>
            <person name="Nagai Y."/>
            <person name="Toyoda A."/>
            <person name="Suzuki Y."/>
            <person name="Arimoto A."/>
            <person name="Ishii H."/>
            <person name="Satoh N."/>
            <person name="Nishiyama T."/>
            <person name="Hasebe M."/>
            <person name="Maruyama T."/>
            <person name="Minagawa J."/>
            <person name="Obokata J."/>
            <person name="Shigenobu S."/>
        </authorList>
    </citation>
    <scope>NUCLEOTIDE SEQUENCE [LARGE SCALE GENOMIC DNA]</scope>
</reference>
<dbReference type="Pfam" id="PF00026">
    <property type="entry name" value="Asp"/>
    <property type="match status" value="1"/>
</dbReference>
<proteinExistence type="inferred from homology"/>
<keyword evidence="7" id="KW-1185">Reference proteome</keyword>
<keyword evidence="3" id="KW-0378">Hydrolase</keyword>
<feature type="signal peptide" evidence="4">
    <location>
        <begin position="1"/>
        <end position="23"/>
    </location>
</feature>
<dbReference type="FunFam" id="2.40.70.10:FF:000008">
    <property type="entry name" value="Cathepsin D"/>
    <property type="match status" value="1"/>
</dbReference>
<feature type="domain" description="Peptidase A1" evidence="5">
    <location>
        <begin position="89"/>
        <end position="369"/>
    </location>
</feature>
<gene>
    <name evidence="6" type="ORF">PoB_006626300</name>
</gene>
<keyword evidence="3" id="KW-0064">Aspartyl protease</keyword>
<dbReference type="InterPro" id="IPR001461">
    <property type="entry name" value="Aspartic_peptidase_A1"/>
</dbReference>
<evidence type="ECO:0000313" key="7">
    <source>
        <dbReference type="Proteomes" id="UP000735302"/>
    </source>
</evidence>
<dbReference type="GO" id="GO:0006508">
    <property type="term" value="P:proteolysis"/>
    <property type="evidence" value="ECO:0007669"/>
    <property type="project" value="UniProtKB-KW"/>
</dbReference>
<evidence type="ECO:0000259" key="5">
    <source>
        <dbReference type="PROSITE" id="PS51767"/>
    </source>
</evidence>
<dbReference type="EMBL" id="BLXT01007506">
    <property type="protein sequence ID" value="GFO39758.1"/>
    <property type="molecule type" value="Genomic_DNA"/>
</dbReference>
<dbReference type="PROSITE" id="PS51767">
    <property type="entry name" value="PEPTIDASE_A1"/>
    <property type="match status" value="1"/>
</dbReference>
<feature type="chain" id="PRO_5043685712" evidence="4">
    <location>
        <begin position="24"/>
        <end position="369"/>
    </location>
</feature>
<dbReference type="PANTHER" id="PTHR47966:SF51">
    <property type="entry name" value="BETA-SITE APP-CLEAVING ENZYME, ISOFORM A-RELATED"/>
    <property type="match status" value="1"/>
</dbReference>
<dbReference type="Proteomes" id="UP000735302">
    <property type="component" value="Unassembled WGS sequence"/>
</dbReference>
<dbReference type="GO" id="GO:0004190">
    <property type="term" value="F:aspartic-type endopeptidase activity"/>
    <property type="evidence" value="ECO:0007669"/>
    <property type="project" value="UniProtKB-KW"/>
</dbReference>
<evidence type="ECO:0000256" key="3">
    <source>
        <dbReference type="RuleBase" id="RU000454"/>
    </source>
</evidence>
<dbReference type="InterPro" id="IPR033121">
    <property type="entry name" value="PEPTIDASE_A1"/>
</dbReference>
<evidence type="ECO:0000313" key="6">
    <source>
        <dbReference type="EMBL" id="GFO39758.1"/>
    </source>
</evidence>
<dbReference type="InterPro" id="IPR001969">
    <property type="entry name" value="Aspartic_peptidase_AS"/>
</dbReference>